<protein>
    <submittedName>
        <fullName evidence="1">ABC transporter ATP-binding protein</fullName>
    </submittedName>
</protein>
<reference evidence="1 2" key="1">
    <citation type="submission" date="2017-07" db="EMBL/GenBank/DDBJ databases">
        <title>Draft genome sequence of Enterobacter cloacae ST128, a clinical strain coproducing KPC-2 and NDM-1 carbapenemases.</title>
        <authorList>
            <person name="Li X."/>
        </authorList>
    </citation>
    <scope>NUCLEOTIDE SEQUENCE [LARGE SCALE GENOMIC DNA]</scope>
    <source>
        <strain evidence="1 2">HBY</strain>
    </source>
</reference>
<dbReference type="GO" id="GO:0005524">
    <property type="term" value="F:ATP binding"/>
    <property type="evidence" value="ECO:0007669"/>
    <property type="project" value="UniProtKB-KW"/>
</dbReference>
<dbReference type="Proteomes" id="UP000231328">
    <property type="component" value="Unassembled WGS sequence"/>
</dbReference>
<proteinExistence type="predicted"/>
<name>A0AAP8GE48_9ENTR</name>
<dbReference type="AlphaFoldDB" id="A0AAP8GE48"/>
<sequence length="47" mass="5395">ASYANRVVMLKDGQIFTELYQGDDDKHTFFKEIIRVQSVLGGVNYDL</sequence>
<accession>A0AAP8GE48</accession>
<organism evidence="1 2">
    <name type="scientific">Enterobacter hormaechei</name>
    <dbReference type="NCBI Taxonomy" id="158836"/>
    <lineage>
        <taxon>Bacteria</taxon>
        <taxon>Pseudomonadati</taxon>
        <taxon>Pseudomonadota</taxon>
        <taxon>Gammaproteobacteria</taxon>
        <taxon>Enterobacterales</taxon>
        <taxon>Enterobacteriaceae</taxon>
        <taxon>Enterobacter</taxon>
        <taxon>Enterobacter cloacae complex</taxon>
    </lineage>
</organism>
<keyword evidence="1" id="KW-0547">Nucleotide-binding</keyword>
<dbReference type="EMBL" id="NMVR01001026">
    <property type="protein sequence ID" value="PJG35736.1"/>
    <property type="molecule type" value="Genomic_DNA"/>
</dbReference>
<feature type="non-terminal residue" evidence="1">
    <location>
        <position position="1"/>
    </location>
</feature>
<keyword evidence="1" id="KW-0067">ATP-binding</keyword>
<comment type="caution">
    <text evidence="1">The sequence shown here is derived from an EMBL/GenBank/DDBJ whole genome shotgun (WGS) entry which is preliminary data.</text>
</comment>
<evidence type="ECO:0000313" key="2">
    <source>
        <dbReference type="Proteomes" id="UP000231328"/>
    </source>
</evidence>
<evidence type="ECO:0000313" key="1">
    <source>
        <dbReference type="EMBL" id="PJG35736.1"/>
    </source>
</evidence>
<gene>
    <name evidence="1" type="ORF">CGZ54_32515</name>
</gene>